<evidence type="ECO:0000313" key="1">
    <source>
        <dbReference type="EMBL" id="KII68784.1"/>
    </source>
</evidence>
<name>A0A0C2ITM1_THEKT</name>
<gene>
    <name evidence="1" type="ORF">RF11_12059</name>
</gene>
<comment type="caution">
    <text evidence="1">The sequence shown here is derived from an EMBL/GenBank/DDBJ whole genome shotgun (WGS) entry which is preliminary data.</text>
</comment>
<evidence type="ECO:0000313" key="2">
    <source>
        <dbReference type="Proteomes" id="UP000031668"/>
    </source>
</evidence>
<proteinExistence type="predicted"/>
<accession>A0A0C2ITM1</accession>
<dbReference type="EMBL" id="JWZT01002710">
    <property type="protein sequence ID" value="KII68784.1"/>
    <property type="molecule type" value="Genomic_DNA"/>
</dbReference>
<reference evidence="1 2" key="1">
    <citation type="journal article" date="2014" name="Genome Biol. Evol.">
        <title>The genome of the myxosporean Thelohanellus kitauei shows adaptations to nutrient acquisition within its fish host.</title>
        <authorList>
            <person name="Yang Y."/>
            <person name="Xiong J."/>
            <person name="Zhou Z."/>
            <person name="Huo F."/>
            <person name="Miao W."/>
            <person name="Ran C."/>
            <person name="Liu Y."/>
            <person name="Zhang J."/>
            <person name="Feng J."/>
            <person name="Wang M."/>
            <person name="Wang M."/>
            <person name="Wang L."/>
            <person name="Yao B."/>
        </authorList>
    </citation>
    <scope>NUCLEOTIDE SEQUENCE [LARGE SCALE GENOMIC DNA]</scope>
    <source>
        <strain evidence="1">Wuqing</strain>
    </source>
</reference>
<keyword evidence="2" id="KW-1185">Reference proteome</keyword>
<dbReference type="Proteomes" id="UP000031668">
    <property type="component" value="Unassembled WGS sequence"/>
</dbReference>
<protein>
    <submittedName>
        <fullName evidence="1">Uncharacterized protein</fullName>
    </submittedName>
</protein>
<dbReference type="AlphaFoldDB" id="A0A0C2ITM1"/>
<sequence length="296" mass="33858">MGNIWTMAMWTCENKASLIGFTTSTALGFVVGTPPKSVNPDAGKLDANDKANFTTQDSKVYIRFKNPNYYHWSEIECKYYDLGSDIEIKGCFVSFNKDFTFRTHNHSIGFIYKLSKNTKYEFSSFSIEFKFNGNNKKIARFVISYVQIQFENYNRTCSWRGDGNLKEASDSLNNLIYPCESVGPNYTYEVVAPIVKYREFPSHKVHKSSIESTIPYEDRLNSIESSNSHEVRLSSIESSKYSDDVKTIPIDDKWNDYICCAGVCTSIDHSFYDHTSLSETEKLSKCKISAMTLLTK</sequence>
<organism evidence="1 2">
    <name type="scientific">Thelohanellus kitauei</name>
    <name type="common">Myxosporean</name>
    <dbReference type="NCBI Taxonomy" id="669202"/>
    <lineage>
        <taxon>Eukaryota</taxon>
        <taxon>Metazoa</taxon>
        <taxon>Cnidaria</taxon>
        <taxon>Myxozoa</taxon>
        <taxon>Myxosporea</taxon>
        <taxon>Bivalvulida</taxon>
        <taxon>Platysporina</taxon>
        <taxon>Myxobolidae</taxon>
        <taxon>Thelohanellus</taxon>
    </lineage>
</organism>